<dbReference type="InterPro" id="IPR003594">
    <property type="entry name" value="HATPase_dom"/>
</dbReference>
<comment type="subcellular location">
    <subcellularLocation>
        <location evidence="2">Cell membrane</location>
        <topology evidence="2">Multi-pass membrane protein</topology>
    </subcellularLocation>
</comment>
<dbReference type="SUPFAM" id="SSF158472">
    <property type="entry name" value="HAMP domain-like"/>
    <property type="match status" value="1"/>
</dbReference>
<dbReference type="PATRIC" id="fig|189381.12.peg.3409"/>
<sequence>MQIKPIFRNLKIRNKIFAVSLLLLTIFGLLGIISYQFFTSMYEDRISEESAAMLQLSSTVLDEELAGLEDLSFQVITDDQVQKDLRIIQDSDVNIDIYQAKVRLQERLLYFATSEPYIAAIQVIDSTGSKYTYGFNTKVELDKKEILPIVAASKGSNVWSKNKEEENIISSARLIRSKENLELKKMGYLIISVDMNKLIEEALNFSPNKNFIITNGDEIFYQNPDSEIGPIRTPDEEKGNGYENERVNGKDYMATYVHSRFSDLTYYHFLPFSDITQQNAVVKSIMIFTFISMFILSIIVSRKAAEFISKPLENLSRNMKEVQSGDFEHTLERTETENEDEIGLLHSNFRIMIDKINELIKENYTKQLMIKETEYKALQAQINPHFLYNTLDSINWMARISQQKKISVMVEALGNMMRNIISKKEALVTLKDEMEIVKHYVTIQEYRFENRLKFSSHSLLDLESHLIPKLSIQPIVENAMAHGLEEMTSQCEINVYIYPKGREIEIVVEDNGPGMSEERIQAIYRGEIHSKSSGIGLKNIIERIKLMFGEEYGVRIESTPGVGTKVKIIIPYSGGEGHV</sequence>
<evidence type="ECO:0000256" key="3">
    <source>
        <dbReference type="ARBA" id="ARBA00012438"/>
    </source>
</evidence>
<evidence type="ECO:0000256" key="5">
    <source>
        <dbReference type="ARBA" id="ARBA00022553"/>
    </source>
</evidence>
<evidence type="ECO:0000259" key="14">
    <source>
        <dbReference type="PROSITE" id="PS50885"/>
    </source>
</evidence>
<keyword evidence="5" id="KW-0597">Phosphoprotein</keyword>
<dbReference type="InterPro" id="IPR003660">
    <property type="entry name" value="HAMP_dom"/>
</dbReference>
<keyword evidence="9" id="KW-0067">ATP-binding</keyword>
<evidence type="ECO:0000256" key="11">
    <source>
        <dbReference type="ARBA" id="ARBA00023136"/>
    </source>
</evidence>
<evidence type="ECO:0000256" key="2">
    <source>
        <dbReference type="ARBA" id="ARBA00004651"/>
    </source>
</evidence>
<evidence type="ECO:0000256" key="6">
    <source>
        <dbReference type="ARBA" id="ARBA00022679"/>
    </source>
</evidence>
<dbReference type="InterPro" id="IPR005467">
    <property type="entry name" value="His_kinase_dom"/>
</dbReference>
<evidence type="ECO:0000256" key="10">
    <source>
        <dbReference type="ARBA" id="ARBA00023012"/>
    </source>
</evidence>
<evidence type="ECO:0000256" key="1">
    <source>
        <dbReference type="ARBA" id="ARBA00000085"/>
    </source>
</evidence>
<keyword evidence="16" id="KW-1185">Reference proteome</keyword>
<gene>
    <name evidence="15" type="ORF">AF331_19460</name>
</gene>
<keyword evidence="12" id="KW-1133">Transmembrane helix</keyword>
<feature type="domain" description="Histidine kinase" evidence="13">
    <location>
        <begin position="472"/>
        <end position="574"/>
    </location>
</feature>
<comment type="catalytic activity">
    <reaction evidence="1">
        <text>ATP + protein L-histidine = ADP + protein N-phospho-L-histidine.</text>
        <dbReference type="EC" id="2.7.13.3"/>
    </reaction>
</comment>
<dbReference type="SMART" id="SM00387">
    <property type="entry name" value="HATPase_c"/>
    <property type="match status" value="1"/>
</dbReference>
<dbReference type="PRINTS" id="PR00344">
    <property type="entry name" value="BCTRLSENSOR"/>
</dbReference>
<dbReference type="Proteomes" id="UP000037405">
    <property type="component" value="Unassembled WGS sequence"/>
</dbReference>
<dbReference type="PANTHER" id="PTHR34220">
    <property type="entry name" value="SENSOR HISTIDINE KINASE YPDA"/>
    <property type="match status" value="1"/>
</dbReference>
<dbReference type="SMART" id="SM00304">
    <property type="entry name" value="HAMP"/>
    <property type="match status" value="1"/>
</dbReference>
<proteinExistence type="predicted"/>
<dbReference type="PROSITE" id="PS50109">
    <property type="entry name" value="HIS_KIN"/>
    <property type="match status" value="1"/>
</dbReference>
<keyword evidence="7" id="KW-0547">Nucleotide-binding</keyword>
<comment type="caution">
    <text evidence="15">The sequence shown here is derived from an EMBL/GenBank/DDBJ whole genome shotgun (WGS) entry which is preliminary data.</text>
</comment>
<dbReference type="EMBL" id="LGUE01000008">
    <property type="protein sequence ID" value="KON83018.1"/>
    <property type="molecule type" value="Genomic_DNA"/>
</dbReference>
<keyword evidence="6" id="KW-0808">Transferase</keyword>
<organism evidence="15 16">
    <name type="scientific">Rossellomorea marisflavi</name>
    <dbReference type="NCBI Taxonomy" id="189381"/>
    <lineage>
        <taxon>Bacteria</taxon>
        <taxon>Bacillati</taxon>
        <taxon>Bacillota</taxon>
        <taxon>Bacilli</taxon>
        <taxon>Bacillales</taxon>
        <taxon>Bacillaceae</taxon>
        <taxon>Rossellomorea</taxon>
    </lineage>
</organism>
<dbReference type="GO" id="GO:0000155">
    <property type="term" value="F:phosphorelay sensor kinase activity"/>
    <property type="evidence" value="ECO:0007669"/>
    <property type="project" value="InterPro"/>
</dbReference>
<feature type="transmembrane region" description="Helical" evidence="12">
    <location>
        <begin position="16"/>
        <end position="38"/>
    </location>
</feature>
<feature type="domain" description="HAMP" evidence="14">
    <location>
        <begin position="306"/>
        <end position="361"/>
    </location>
</feature>
<reference evidence="16" key="1">
    <citation type="submission" date="2015-07" db="EMBL/GenBank/DDBJ databases">
        <title>Fjat-14235 jcm11544.</title>
        <authorList>
            <person name="Liu B."/>
            <person name="Wang J."/>
            <person name="Zhu Y."/>
            <person name="Liu G."/>
            <person name="Chen Q."/>
            <person name="Chen Z."/>
            <person name="Lan J."/>
            <person name="Che J."/>
            <person name="Ge C."/>
            <person name="Shi H."/>
            <person name="Pan Z."/>
            <person name="Liu X."/>
        </authorList>
    </citation>
    <scope>NUCLEOTIDE SEQUENCE [LARGE SCALE GENOMIC DNA]</scope>
    <source>
        <strain evidence="16">JCM 11544</strain>
    </source>
</reference>
<dbReference type="AlphaFoldDB" id="A0A0M0FZU0"/>
<keyword evidence="8" id="KW-0418">Kinase</keyword>
<evidence type="ECO:0000256" key="8">
    <source>
        <dbReference type="ARBA" id="ARBA00022777"/>
    </source>
</evidence>
<dbReference type="InterPro" id="IPR050640">
    <property type="entry name" value="Bact_2-comp_sensor_kinase"/>
</dbReference>
<dbReference type="STRING" id="189381.GCA_900166615_00329"/>
<dbReference type="PROSITE" id="PS50885">
    <property type="entry name" value="HAMP"/>
    <property type="match status" value="1"/>
</dbReference>
<keyword evidence="11 12" id="KW-0472">Membrane</keyword>
<keyword evidence="12" id="KW-0812">Transmembrane</keyword>
<dbReference type="Pfam" id="PF00672">
    <property type="entry name" value="HAMP"/>
    <property type="match status" value="1"/>
</dbReference>
<evidence type="ECO:0000256" key="7">
    <source>
        <dbReference type="ARBA" id="ARBA00022741"/>
    </source>
</evidence>
<dbReference type="CDD" id="cd06225">
    <property type="entry name" value="HAMP"/>
    <property type="match status" value="1"/>
</dbReference>
<dbReference type="GO" id="GO:0005524">
    <property type="term" value="F:ATP binding"/>
    <property type="evidence" value="ECO:0007669"/>
    <property type="project" value="UniProtKB-KW"/>
</dbReference>
<dbReference type="Gene3D" id="3.30.565.10">
    <property type="entry name" value="Histidine kinase-like ATPase, C-terminal domain"/>
    <property type="match status" value="1"/>
</dbReference>
<dbReference type="Gene3D" id="6.10.340.10">
    <property type="match status" value="1"/>
</dbReference>
<evidence type="ECO:0000256" key="12">
    <source>
        <dbReference type="SAM" id="Phobius"/>
    </source>
</evidence>
<dbReference type="Pfam" id="PF06580">
    <property type="entry name" value="His_kinase"/>
    <property type="match status" value="1"/>
</dbReference>
<dbReference type="InterPro" id="IPR010559">
    <property type="entry name" value="Sig_transdc_His_kin_internal"/>
</dbReference>
<evidence type="ECO:0000313" key="15">
    <source>
        <dbReference type="EMBL" id="KON83018.1"/>
    </source>
</evidence>
<keyword evidence="4" id="KW-1003">Cell membrane</keyword>
<evidence type="ECO:0000259" key="13">
    <source>
        <dbReference type="PROSITE" id="PS50109"/>
    </source>
</evidence>
<keyword evidence="10" id="KW-0902">Two-component regulatory system</keyword>
<name>A0A0M0FZU0_9BACI</name>
<dbReference type="Pfam" id="PF02518">
    <property type="entry name" value="HATPase_c"/>
    <property type="match status" value="1"/>
</dbReference>
<dbReference type="RefSeq" id="WP_053429652.1">
    <property type="nucleotide sequence ID" value="NZ_LGUE01000008.1"/>
</dbReference>
<dbReference type="PANTHER" id="PTHR34220:SF7">
    <property type="entry name" value="SENSOR HISTIDINE KINASE YPDA"/>
    <property type="match status" value="1"/>
</dbReference>
<dbReference type="GO" id="GO:0005886">
    <property type="term" value="C:plasma membrane"/>
    <property type="evidence" value="ECO:0007669"/>
    <property type="project" value="UniProtKB-SubCell"/>
</dbReference>
<protein>
    <recommendedName>
        <fullName evidence="3">histidine kinase</fullName>
        <ecNumber evidence="3">2.7.13.3</ecNumber>
    </recommendedName>
</protein>
<evidence type="ECO:0000256" key="9">
    <source>
        <dbReference type="ARBA" id="ARBA00022840"/>
    </source>
</evidence>
<evidence type="ECO:0000313" key="16">
    <source>
        <dbReference type="Proteomes" id="UP000037405"/>
    </source>
</evidence>
<dbReference type="InterPro" id="IPR004358">
    <property type="entry name" value="Sig_transdc_His_kin-like_C"/>
</dbReference>
<evidence type="ECO:0000256" key="4">
    <source>
        <dbReference type="ARBA" id="ARBA00022475"/>
    </source>
</evidence>
<dbReference type="OrthoDB" id="9776552at2"/>
<dbReference type="SUPFAM" id="SSF55874">
    <property type="entry name" value="ATPase domain of HSP90 chaperone/DNA topoisomerase II/histidine kinase"/>
    <property type="match status" value="1"/>
</dbReference>
<dbReference type="InterPro" id="IPR036890">
    <property type="entry name" value="HATPase_C_sf"/>
</dbReference>
<dbReference type="EC" id="2.7.13.3" evidence="3"/>
<accession>A0A0M0FZU0</accession>